<evidence type="ECO:0000313" key="2">
    <source>
        <dbReference type="Proteomes" id="UP000799755"/>
    </source>
</evidence>
<dbReference type="EMBL" id="MU003544">
    <property type="protein sequence ID" value="KAF2463869.1"/>
    <property type="molecule type" value="Genomic_DNA"/>
</dbReference>
<dbReference type="Proteomes" id="UP000799755">
    <property type="component" value="Unassembled WGS sequence"/>
</dbReference>
<reference evidence="1" key="1">
    <citation type="journal article" date="2020" name="Stud. Mycol.">
        <title>101 Dothideomycetes genomes: a test case for predicting lifestyles and emergence of pathogens.</title>
        <authorList>
            <person name="Haridas S."/>
            <person name="Albert R."/>
            <person name="Binder M."/>
            <person name="Bloem J."/>
            <person name="Labutti K."/>
            <person name="Salamov A."/>
            <person name="Andreopoulos B."/>
            <person name="Baker S."/>
            <person name="Barry K."/>
            <person name="Bills G."/>
            <person name="Bluhm B."/>
            <person name="Cannon C."/>
            <person name="Castanera R."/>
            <person name="Culley D."/>
            <person name="Daum C."/>
            <person name="Ezra D."/>
            <person name="Gonzalez J."/>
            <person name="Henrissat B."/>
            <person name="Kuo A."/>
            <person name="Liang C."/>
            <person name="Lipzen A."/>
            <person name="Lutzoni F."/>
            <person name="Magnuson J."/>
            <person name="Mondo S."/>
            <person name="Nolan M."/>
            <person name="Ohm R."/>
            <person name="Pangilinan J."/>
            <person name="Park H.-J."/>
            <person name="Ramirez L."/>
            <person name="Alfaro M."/>
            <person name="Sun H."/>
            <person name="Tritt A."/>
            <person name="Yoshinaga Y."/>
            <person name="Zwiers L.-H."/>
            <person name="Turgeon B."/>
            <person name="Goodwin S."/>
            <person name="Spatafora J."/>
            <person name="Crous P."/>
            <person name="Grigoriev I."/>
        </authorList>
    </citation>
    <scope>NUCLEOTIDE SEQUENCE</scope>
    <source>
        <strain evidence="1">ATCC 200398</strain>
    </source>
</reference>
<gene>
    <name evidence="1" type="ORF">BDR25DRAFT_319609</name>
</gene>
<sequence>MKTLSATGGANLTVCVAMSILAFIAVVLRFAVRKSLHQSPTPAEWLCVLSLGLFLGYFAVLLNYILNGSPTGQFNFILLSSPVEARNYMKMLFATEILFGAVITAVKMSILVFYHSIFSVSVRFTLVLIGAGTTCLVWFTTVSFVLVFQCSPIHAFWDMMALPPYCHSPARTLLGYEFTNLILDVTILCLPIGMIRSLHLPLSKKISITAIFLLGGFVCVASMVRLRYIWVLPHVDTSMNVAMVMIWSTVQLGLAIICCCLPTYGPVFALGGPIGRRFKRLYASFKSSNAPASSVESHWLSKKPSCKQRLTDGVSAFEIDQSEAGSGCGLRRTCRPHCHGISRELTLLLCYRIPARHQLSVG</sequence>
<keyword evidence="2" id="KW-1185">Reference proteome</keyword>
<name>A0ACB6QAB7_9PLEO</name>
<evidence type="ECO:0000313" key="1">
    <source>
        <dbReference type="EMBL" id="KAF2463869.1"/>
    </source>
</evidence>
<protein>
    <submittedName>
        <fullName evidence="1">Uncharacterized protein</fullName>
    </submittedName>
</protein>
<accession>A0ACB6QAB7</accession>
<organism evidence="1 2">
    <name type="scientific">Lindgomyces ingoldianus</name>
    <dbReference type="NCBI Taxonomy" id="673940"/>
    <lineage>
        <taxon>Eukaryota</taxon>
        <taxon>Fungi</taxon>
        <taxon>Dikarya</taxon>
        <taxon>Ascomycota</taxon>
        <taxon>Pezizomycotina</taxon>
        <taxon>Dothideomycetes</taxon>
        <taxon>Pleosporomycetidae</taxon>
        <taxon>Pleosporales</taxon>
        <taxon>Lindgomycetaceae</taxon>
        <taxon>Lindgomyces</taxon>
    </lineage>
</organism>
<comment type="caution">
    <text evidence="1">The sequence shown here is derived from an EMBL/GenBank/DDBJ whole genome shotgun (WGS) entry which is preliminary data.</text>
</comment>
<proteinExistence type="predicted"/>